<protein>
    <submittedName>
        <fullName evidence="1">Uncharacterized protein</fullName>
    </submittedName>
</protein>
<dbReference type="EMBL" id="PEDL01000010">
    <property type="protein sequence ID" value="PHV70463.1"/>
    <property type="molecule type" value="Genomic_DNA"/>
</dbReference>
<reference evidence="1" key="1">
    <citation type="submission" date="2017-10" db="EMBL/GenBank/DDBJ databases">
        <title>Genome sequence of cellulolytic Lachnospiraceae bacterium XHS1971 isolated from hotspring sediment.</title>
        <authorList>
            <person name="Vasudevan G."/>
            <person name="Joshi A.J."/>
            <person name="Hivarkar S."/>
            <person name="Lanjekar V.B."/>
            <person name="Dhakephalkar P.K."/>
            <person name="Dagar S."/>
        </authorList>
    </citation>
    <scope>NUCLEOTIDE SEQUENCE</scope>
    <source>
        <strain evidence="1">XHS1971</strain>
    </source>
</reference>
<comment type="caution">
    <text evidence="1">The sequence shown here is derived from an EMBL/GenBank/DDBJ whole genome shotgun (WGS) entry which is preliminary data.</text>
</comment>
<keyword evidence="2" id="KW-1185">Reference proteome</keyword>
<evidence type="ECO:0000313" key="2">
    <source>
        <dbReference type="Proteomes" id="UP000224460"/>
    </source>
</evidence>
<accession>A0AC61DCJ6</accession>
<proteinExistence type="predicted"/>
<gene>
    <name evidence="1" type="ORF">CS063_10260</name>
</gene>
<organism evidence="1 2">
    <name type="scientific">Sporanaerobium hydrogeniformans</name>
    <dbReference type="NCBI Taxonomy" id="3072179"/>
    <lineage>
        <taxon>Bacteria</taxon>
        <taxon>Bacillati</taxon>
        <taxon>Bacillota</taxon>
        <taxon>Clostridia</taxon>
        <taxon>Lachnospirales</taxon>
        <taxon>Lachnospiraceae</taxon>
        <taxon>Sporanaerobium</taxon>
    </lineage>
</organism>
<name>A0AC61DCJ6_9FIRM</name>
<sequence length="366" mass="42114">MKRFERIRLHKWVRMILIGGLGVLSLVGIGVIVKEVRAEHIQEQQRSLYDYRLKSAFNYQVYLLPNKLYEEGKQGEEETYLAEFVDKIEIGLESVFEGSEVADIQGQYQIAGTVQGYTTKEEKKQIIWSKTFEILPSKSFKEHTDKHHIKPTIQVDFAYYNQFARDIIEASQVNTPVELVIKLEGKQTITTQAGIVPGEIQGTITIPLNTAYFSIKKEGGAEVKDSLWETYTVPIPINIQIIILGVFMMILGVILLGGVILLTEPLSARDLRFRQLKRLLNNYGNRMVAIDTLRPIDTSEGYYVSSLEDLIKIADEIEKPVFYQRYNKLLELDTFYVEQEKVTYIYKLEAFNDGEYVKEQIEESIS</sequence>
<dbReference type="Proteomes" id="UP000224460">
    <property type="component" value="Unassembled WGS sequence"/>
</dbReference>
<evidence type="ECO:0000313" key="1">
    <source>
        <dbReference type="EMBL" id="PHV70463.1"/>
    </source>
</evidence>